<reference evidence="2 3" key="1">
    <citation type="submission" date="2020-02" db="EMBL/GenBank/DDBJ databases">
        <title>Genome assembly of a novel Clostridium senegalense strain.</title>
        <authorList>
            <person name="Gupta T.B."/>
            <person name="Jauregui R."/>
            <person name="Maclean P."/>
            <person name="Nawarathana A."/>
            <person name="Brightwell G."/>
        </authorList>
    </citation>
    <scope>NUCLEOTIDE SEQUENCE [LARGE SCALE GENOMIC DNA]</scope>
    <source>
        <strain evidence="2 3">AGRFS4</strain>
    </source>
</reference>
<evidence type="ECO:0000256" key="1">
    <source>
        <dbReference type="SAM" id="Phobius"/>
    </source>
</evidence>
<feature type="transmembrane region" description="Helical" evidence="1">
    <location>
        <begin position="103"/>
        <end position="127"/>
    </location>
</feature>
<dbReference type="AlphaFoldDB" id="A0A6M0H3B5"/>
<feature type="transmembrane region" description="Helical" evidence="1">
    <location>
        <begin position="7"/>
        <end position="27"/>
    </location>
</feature>
<dbReference type="EMBL" id="JAAGPU010000007">
    <property type="protein sequence ID" value="NEU04371.1"/>
    <property type="molecule type" value="Genomic_DNA"/>
</dbReference>
<accession>A0A6M0H3B5</accession>
<feature type="transmembrane region" description="Helical" evidence="1">
    <location>
        <begin position="183"/>
        <end position="206"/>
    </location>
</feature>
<proteinExistence type="predicted"/>
<keyword evidence="3" id="KW-1185">Reference proteome</keyword>
<evidence type="ECO:0000313" key="2">
    <source>
        <dbReference type="EMBL" id="NEU04371.1"/>
    </source>
</evidence>
<dbReference type="PANTHER" id="PTHR37185">
    <property type="entry name" value="MEMBRANE PROTEIN"/>
    <property type="match status" value="1"/>
</dbReference>
<name>A0A6M0H3B5_9CLOT</name>
<dbReference type="RefSeq" id="WP_199869505.1">
    <property type="nucleotide sequence ID" value="NZ_JAAGPU010000007.1"/>
</dbReference>
<keyword evidence="1" id="KW-0472">Membrane</keyword>
<feature type="transmembrane region" description="Helical" evidence="1">
    <location>
        <begin position="227"/>
        <end position="247"/>
    </location>
</feature>
<dbReference type="InterPro" id="IPR018710">
    <property type="entry name" value="DUF2232"/>
</dbReference>
<dbReference type="Pfam" id="PF09991">
    <property type="entry name" value="DUF2232"/>
    <property type="match status" value="1"/>
</dbReference>
<keyword evidence="1" id="KW-0812">Transmembrane</keyword>
<dbReference type="Proteomes" id="UP000481872">
    <property type="component" value="Unassembled WGS sequence"/>
</dbReference>
<feature type="transmembrane region" description="Helical" evidence="1">
    <location>
        <begin position="57"/>
        <end position="73"/>
    </location>
</feature>
<organism evidence="2 3">
    <name type="scientific">Clostridium senegalense</name>
    <dbReference type="NCBI Taxonomy" id="1465809"/>
    <lineage>
        <taxon>Bacteria</taxon>
        <taxon>Bacillati</taxon>
        <taxon>Bacillota</taxon>
        <taxon>Clostridia</taxon>
        <taxon>Eubacteriales</taxon>
        <taxon>Clostridiaceae</taxon>
        <taxon>Clostridium</taxon>
    </lineage>
</organism>
<gene>
    <name evidence="2" type="ORF">G3M99_05775</name>
</gene>
<evidence type="ECO:0000313" key="3">
    <source>
        <dbReference type="Proteomes" id="UP000481872"/>
    </source>
</evidence>
<sequence>MNKEKYTTKAIVEVGLISVVMFMIVLMSTYLPILQVLGGCFLPIPIAILYLRYNLNVAGAGAVISFILTAFLVNPITAIFFGINYAIVGITLGYCIKQNKKPYNLFVTIFSVTILVITLTIVFYVLFVERVTIPQFLNDTISSINSYAISIIDETKNAYIKMGAPDQIINTIELSKKMVSREYIIAFIPPTLLIQGFILTYITIVLNNSILKKLKIKYVKAMSFADFYVSNLVGAALIGIMSISIILKSRGIDSAIYPMTISMVLVEFVLTINGIAAISYFFIRKKKLSPIAVTIIIVITYPMGLGKLYALIGLIEMLFDFRKLDPHRIFKGKGA</sequence>
<comment type="caution">
    <text evidence="2">The sequence shown here is derived from an EMBL/GenBank/DDBJ whole genome shotgun (WGS) entry which is preliminary data.</text>
</comment>
<keyword evidence="1" id="KW-1133">Transmembrane helix</keyword>
<feature type="transmembrane region" description="Helical" evidence="1">
    <location>
        <begin position="259"/>
        <end position="283"/>
    </location>
</feature>
<protein>
    <submittedName>
        <fullName evidence="2">DUF2232 domain-containing protein</fullName>
    </submittedName>
</protein>
<dbReference type="PANTHER" id="PTHR37185:SF3">
    <property type="entry name" value="MEMBRANE PROTEIN"/>
    <property type="match status" value="1"/>
</dbReference>
<feature type="transmembrane region" description="Helical" evidence="1">
    <location>
        <begin position="290"/>
        <end position="315"/>
    </location>
</feature>